<dbReference type="PANTHER" id="PTHR31680:SF15">
    <property type="entry name" value="PROTEIN LONGIFOLIA 2"/>
    <property type="match status" value="1"/>
</dbReference>
<gene>
    <name evidence="3" type="ORF">FNV43_RR14569</name>
</gene>
<sequence length="1043" mass="116825">MSAKFAYSLTDENPDLQKQIGCMNGIFQLFDRHRFLAAKRINGHHGHKTHPPGPNSNQAVLQTKSANQKATLQEKKPKKVVKEKRIISTESSRTSFSSSSCSSSFSSIDYNRTSQIEQSSQTSFAETPTRELSVNKPNPTKQSNRRSFDLCEVVKDSMHREVRGLSVKTAAKDTVVQTLKYIDSPRPSLPSKTVKPRLSGLSDSLRVCEEKDGRVLWVQKDIRRLSYDGKEARDTLKSTIKLKELPRLSLDSRERSMRGSTSETRANYLLKDLPQDKMHCNEMNSLQQEPGSSKRPSSIVAKLMGLEALPDSISTADDTSRLSNSCQTDKNDPFSRSSRMGNENKQDLLSGSSRNSHKVVTSPRWKNAEAVPKATSSQKLPIETAPWKHPHGNRGSPPPAFKCQEAPAKSPNLSPSVYGEMEKRLAELEFKTSAKDLRALKWILEAMQKTKVSDNRRDQTSNFATRMTNNCSLDHISKSEIQSNLPSNISTSPRAKASNSPKGCKSPIVIMKPASLVGKNTDPASTVNSVDNLFGLHKLLTSETAENGNNDVNNRTSKNMIPCKAQIANPINRQHASMDRSTNTRNSKFAQTSKMPRNNSEDKGASSGKISGNSSPRLQQKRFGLEKQSCLPNTSESSKARRQKCRQPIECTSPGRKCRPRSPNSQRSNDQLSDSNTARDLSHRNDYSSLQSESNASHIENEVTSVIQSAKTNDTYFKQDGQQKNLAARLAENRTMVELSKPISEQPSPVSVLDATFYRDDSPSPVKKTSNAFKDYETLYSDEVEWSTVDLAQESICRKSSLGAEIDNKILENISLLVQNPQQMNCTCTEPIMCHYELLCDSTNPDHMYIVDVMSASGLLRNLDSGLMIQFHPSDHLINPNLFLELEKIKATTQFSYNGHTSKRIPQPKPDHKIQRKLLFDVVNELLVRKLMVQDSFNQWISPDKRKPRGHQLLRELFSEVDRLQGNNSSSKLDNEDDSLGSIICEDMVHWSLNWTECDSEIPEVVLDIERLIFKDLITEVVSGERAGLQGRPGGYCRQLFTK</sequence>
<feature type="region of interest" description="Disordered" evidence="1">
    <location>
        <begin position="569"/>
        <end position="699"/>
    </location>
</feature>
<dbReference type="Proteomes" id="UP000796880">
    <property type="component" value="Unassembled WGS sequence"/>
</dbReference>
<feature type="region of interest" description="Disordered" evidence="1">
    <location>
        <begin position="483"/>
        <end position="506"/>
    </location>
</feature>
<proteinExistence type="predicted"/>
<feature type="compositionally biased region" description="Polar residues" evidence="1">
    <location>
        <begin position="662"/>
        <end position="679"/>
    </location>
</feature>
<feature type="compositionally biased region" description="Polar residues" evidence="1">
    <location>
        <begin position="608"/>
        <end position="618"/>
    </location>
</feature>
<dbReference type="EMBL" id="VOIH02000006">
    <property type="protein sequence ID" value="KAF3444876.1"/>
    <property type="molecule type" value="Genomic_DNA"/>
</dbReference>
<dbReference type="GO" id="GO:0051513">
    <property type="term" value="P:regulation of monopolar cell growth"/>
    <property type="evidence" value="ECO:0007669"/>
    <property type="project" value="InterPro"/>
</dbReference>
<evidence type="ECO:0000256" key="1">
    <source>
        <dbReference type="SAM" id="MobiDB-lite"/>
    </source>
</evidence>
<dbReference type="InterPro" id="IPR025486">
    <property type="entry name" value="DUF4378"/>
</dbReference>
<keyword evidence="4" id="KW-1185">Reference proteome</keyword>
<dbReference type="PANTHER" id="PTHR31680">
    <property type="entry name" value="LONGIFOLIA PROTEIN"/>
    <property type="match status" value="1"/>
</dbReference>
<dbReference type="InterPro" id="IPR033334">
    <property type="entry name" value="LNG1/2"/>
</dbReference>
<feature type="compositionally biased region" description="Low complexity" evidence="1">
    <location>
        <begin position="88"/>
        <end position="107"/>
    </location>
</feature>
<dbReference type="Pfam" id="PF14309">
    <property type="entry name" value="DUF4378"/>
    <property type="match status" value="1"/>
</dbReference>
<feature type="compositionally biased region" description="Polar residues" evidence="1">
    <location>
        <begin position="569"/>
        <end position="598"/>
    </location>
</feature>
<dbReference type="AlphaFoldDB" id="A0A8K0MGD3"/>
<feature type="compositionally biased region" description="Polar residues" evidence="1">
    <location>
        <begin position="483"/>
        <end position="501"/>
    </location>
</feature>
<feature type="compositionally biased region" description="Polar residues" evidence="1">
    <location>
        <begin position="108"/>
        <end position="142"/>
    </location>
</feature>
<feature type="region of interest" description="Disordered" evidence="1">
    <location>
        <begin position="66"/>
        <end position="146"/>
    </location>
</feature>
<evidence type="ECO:0000313" key="4">
    <source>
        <dbReference type="Proteomes" id="UP000796880"/>
    </source>
</evidence>
<evidence type="ECO:0000259" key="2">
    <source>
        <dbReference type="Pfam" id="PF14309"/>
    </source>
</evidence>
<protein>
    <recommendedName>
        <fullName evidence="2">DUF4378 domain-containing protein</fullName>
    </recommendedName>
</protein>
<evidence type="ECO:0000313" key="3">
    <source>
        <dbReference type="EMBL" id="KAF3444876.1"/>
    </source>
</evidence>
<feature type="domain" description="DUF4378" evidence="2">
    <location>
        <begin position="846"/>
        <end position="1020"/>
    </location>
</feature>
<feature type="region of interest" description="Disordered" evidence="1">
    <location>
        <begin position="314"/>
        <end position="397"/>
    </location>
</feature>
<dbReference type="OrthoDB" id="769613at2759"/>
<name>A0A8K0MGD3_9ROSA</name>
<reference evidence="3" key="1">
    <citation type="submission" date="2020-03" db="EMBL/GenBank/DDBJ databases">
        <title>A high-quality chromosome-level genome assembly of a woody plant with both climbing and erect habits, Rhamnella rubrinervis.</title>
        <authorList>
            <person name="Lu Z."/>
            <person name="Yang Y."/>
            <person name="Zhu X."/>
            <person name="Sun Y."/>
        </authorList>
    </citation>
    <scope>NUCLEOTIDE SEQUENCE</scope>
    <source>
        <strain evidence="3">BYM</strain>
        <tissue evidence="3">Leaf</tissue>
    </source>
</reference>
<organism evidence="3 4">
    <name type="scientific">Rhamnella rubrinervis</name>
    <dbReference type="NCBI Taxonomy" id="2594499"/>
    <lineage>
        <taxon>Eukaryota</taxon>
        <taxon>Viridiplantae</taxon>
        <taxon>Streptophyta</taxon>
        <taxon>Embryophyta</taxon>
        <taxon>Tracheophyta</taxon>
        <taxon>Spermatophyta</taxon>
        <taxon>Magnoliopsida</taxon>
        <taxon>eudicotyledons</taxon>
        <taxon>Gunneridae</taxon>
        <taxon>Pentapetalae</taxon>
        <taxon>rosids</taxon>
        <taxon>fabids</taxon>
        <taxon>Rosales</taxon>
        <taxon>Rhamnaceae</taxon>
        <taxon>rhamnoid group</taxon>
        <taxon>Rhamneae</taxon>
        <taxon>Rhamnella</taxon>
    </lineage>
</organism>
<comment type="caution">
    <text evidence="3">The sequence shown here is derived from an EMBL/GenBank/DDBJ whole genome shotgun (WGS) entry which is preliminary data.</text>
</comment>
<accession>A0A8K0MGD3</accession>
<feature type="compositionally biased region" description="Polar residues" evidence="1">
    <location>
        <begin position="314"/>
        <end position="354"/>
    </location>
</feature>
<feature type="compositionally biased region" description="Polar residues" evidence="1">
    <location>
        <begin position="687"/>
        <end position="699"/>
    </location>
</feature>